<organism evidence="6">
    <name type="scientific">Tuwongella immobilis</name>
    <dbReference type="NCBI Taxonomy" id="692036"/>
    <lineage>
        <taxon>Bacteria</taxon>
        <taxon>Pseudomonadati</taxon>
        <taxon>Planctomycetota</taxon>
        <taxon>Planctomycetia</taxon>
        <taxon>Gemmatales</taxon>
        <taxon>Gemmataceae</taxon>
        <taxon>Tuwongella</taxon>
    </lineage>
</organism>
<dbReference type="RefSeq" id="WP_162657563.1">
    <property type="nucleotide sequence ID" value="NZ_LR593887.1"/>
</dbReference>
<dbReference type="InParanoid" id="A0A6C2YM41"/>
<evidence type="ECO:0000259" key="5">
    <source>
        <dbReference type="SMART" id="SM00849"/>
    </source>
</evidence>
<dbReference type="SMART" id="SM00849">
    <property type="entry name" value="Lactamase_B"/>
    <property type="match status" value="1"/>
</dbReference>
<dbReference type="AlphaFoldDB" id="A0A6C2YM41"/>
<evidence type="ECO:0000256" key="3">
    <source>
        <dbReference type="ARBA" id="ARBA00022801"/>
    </source>
</evidence>
<dbReference type="InterPro" id="IPR036866">
    <property type="entry name" value="RibonucZ/Hydroxyglut_hydro"/>
</dbReference>
<dbReference type="InterPro" id="IPR001279">
    <property type="entry name" value="Metallo-B-lactamas"/>
</dbReference>
<dbReference type="GO" id="GO:0046872">
    <property type="term" value="F:metal ion binding"/>
    <property type="evidence" value="ECO:0007669"/>
    <property type="project" value="UniProtKB-KW"/>
</dbReference>
<dbReference type="Proteomes" id="UP000464378">
    <property type="component" value="Chromosome"/>
</dbReference>
<dbReference type="Pfam" id="PF00753">
    <property type="entry name" value="Lactamase_B"/>
    <property type="match status" value="1"/>
</dbReference>
<dbReference type="InterPro" id="IPR051453">
    <property type="entry name" value="MBL_Glyoxalase_II"/>
</dbReference>
<dbReference type="PANTHER" id="PTHR46233:SF3">
    <property type="entry name" value="HYDROXYACYLGLUTATHIONE HYDROLASE GLOC"/>
    <property type="match status" value="1"/>
</dbReference>
<evidence type="ECO:0000256" key="4">
    <source>
        <dbReference type="ARBA" id="ARBA00022833"/>
    </source>
</evidence>
<dbReference type="CDD" id="cd06262">
    <property type="entry name" value="metallo-hydrolase-like_MBL-fold"/>
    <property type="match status" value="1"/>
</dbReference>
<accession>A0A6C2YM41</accession>
<keyword evidence="2" id="KW-0479">Metal-binding</keyword>
<proteinExistence type="predicted"/>
<evidence type="ECO:0000313" key="7">
    <source>
        <dbReference type="Proteomes" id="UP000464378"/>
    </source>
</evidence>
<dbReference type="FunCoup" id="A0A6C2YM41">
    <property type="interactions" value="441"/>
</dbReference>
<feature type="domain" description="Metallo-beta-lactamase" evidence="5">
    <location>
        <begin position="14"/>
        <end position="196"/>
    </location>
</feature>
<sequence>MRTELQTIVSEPFMQNSTVLWKSGQSQALVFDPGMDPEAILDVLVSNNLTLAAILLTHGHADHIAGNAVLKAAFPDAPIVIGVNEAALLTDAELNLSAAFGVPFTSPPADRLIHDGEIIEYAGWSMEVLEIPGHSPGHVVFRIAELQPQIIIGGDVLFRGGIGRTDFPGGSMKQLLSGIHQKLRPLPEDTVIYPGHGPVTTLGHEWRTNQFLTIKT</sequence>
<dbReference type="PANTHER" id="PTHR46233">
    <property type="entry name" value="HYDROXYACYLGLUTATHIONE HYDROLASE GLOC"/>
    <property type="match status" value="1"/>
</dbReference>
<evidence type="ECO:0000313" key="6">
    <source>
        <dbReference type="EMBL" id="VIP02381.1"/>
    </source>
</evidence>
<dbReference type="EMBL" id="LR593887">
    <property type="protein sequence ID" value="VTS01229.1"/>
    <property type="molecule type" value="Genomic_DNA"/>
</dbReference>
<comment type="cofactor">
    <cofactor evidence="1">
        <name>Zn(2+)</name>
        <dbReference type="ChEBI" id="CHEBI:29105"/>
    </cofactor>
</comment>
<keyword evidence="3 6" id="KW-0378">Hydrolase</keyword>
<dbReference type="Gene3D" id="3.60.15.10">
    <property type="entry name" value="Ribonuclease Z/Hydroxyacylglutathione hydrolase-like"/>
    <property type="match status" value="1"/>
</dbReference>
<keyword evidence="7" id="KW-1185">Reference proteome</keyword>
<dbReference type="EMBL" id="LR586016">
    <property type="protein sequence ID" value="VIP02381.1"/>
    <property type="molecule type" value="Genomic_DNA"/>
</dbReference>
<evidence type="ECO:0000256" key="2">
    <source>
        <dbReference type="ARBA" id="ARBA00022723"/>
    </source>
</evidence>
<evidence type="ECO:0000256" key="1">
    <source>
        <dbReference type="ARBA" id="ARBA00001947"/>
    </source>
</evidence>
<gene>
    <name evidence="6" type="ORF">GMBLW1_15790</name>
</gene>
<protein>
    <recommendedName>
        <fullName evidence="5">Metallo-beta-lactamase domain-containing protein</fullName>
    </recommendedName>
</protein>
<reference evidence="6" key="1">
    <citation type="submission" date="2019-04" db="EMBL/GenBank/DDBJ databases">
        <authorList>
            <consortium name="Science for Life Laboratories"/>
        </authorList>
    </citation>
    <scope>NUCLEOTIDE SEQUENCE</scope>
    <source>
        <strain evidence="6">MBLW1</strain>
    </source>
</reference>
<keyword evidence="4" id="KW-0862">Zinc</keyword>
<dbReference type="GO" id="GO:0016787">
    <property type="term" value="F:hydrolase activity"/>
    <property type="evidence" value="ECO:0007669"/>
    <property type="project" value="UniProtKB-KW"/>
</dbReference>
<name>A0A6C2YM41_9BACT</name>
<dbReference type="KEGG" id="tim:GMBLW1_15790"/>
<dbReference type="SUPFAM" id="SSF56281">
    <property type="entry name" value="Metallo-hydrolase/oxidoreductase"/>
    <property type="match status" value="1"/>
</dbReference>